<dbReference type="AlphaFoldDB" id="A0A1Q5UL04"/>
<protein>
    <submittedName>
        <fullName evidence="3">Zinc-type alcohol dehydrogenase-like protein C16A3.02c</fullName>
    </submittedName>
</protein>
<dbReference type="InterPro" id="IPR011032">
    <property type="entry name" value="GroES-like_sf"/>
</dbReference>
<dbReference type="OrthoDB" id="201656at2759"/>
<feature type="region of interest" description="Disordered" evidence="1">
    <location>
        <begin position="1"/>
        <end position="20"/>
    </location>
</feature>
<dbReference type="STRING" id="1316194.A0A1Q5UL04"/>
<dbReference type="Gene3D" id="3.90.180.10">
    <property type="entry name" value="Medium-chain alcohol dehydrogenases, catalytic domain"/>
    <property type="match status" value="1"/>
</dbReference>
<feature type="compositionally biased region" description="Pro residues" evidence="1">
    <location>
        <begin position="1"/>
        <end position="19"/>
    </location>
</feature>
<evidence type="ECO:0000259" key="2">
    <source>
        <dbReference type="SMART" id="SM00829"/>
    </source>
</evidence>
<evidence type="ECO:0000256" key="1">
    <source>
        <dbReference type="SAM" id="MobiDB-lite"/>
    </source>
</evidence>
<dbReference type="Pfam" id="PF13602">
    <property type="entry name" value="ADH_zinc_N_2"/>
    <property type="match status" value="1"/>
</dbReference>
<dbReference type="GO" id="GO:0008270">
    <property type="term" value="F:zinc ion binding"/>
    <property type="evidence" value="ECO:0007669"/>
    <property type="project" value="InterPro"/>
</dbReference>
<dbReference type="Pfam" id="PF08240">
    <property type="entry name" value="ADH_N"/>
    <property type="match status" value="1"/>
</dbReference>
<comment type="caution">
    <text evidence="3">The sequence shown here is derived from an EMBL/GenBank/DDBJ whole genome shotgun (WGS) entry which is preliminary data.</text>
</comment>
<dbReference type="InterPro" id="IPR002364">
    <property type="entry name" value="Quin_OxRdtase/zeta-crystal_CS"/>
</dbReference>
<sequence>MSNPQPPHPDILPPTPPPTNMKAWLYSSTSSGLEKNLELNPTARAPPAPQGSQVLIQVLSASLNPADYKVPELGLPARLYIGTPASPGMDICGRVVTTGPLARHFREGQLVFGSAATPIKFGSLAEYTLVTADQIAAVPEGVDVDSAAGVGIAGQTAFQSLEGYVRAGDKVLINGASGGCGTFEIQIAKQMGCRVTAICSTRNMELCLRLGADEVIDYTAEKDLVGVLAARGTVFDHILDHIGTPAEMYYQCHRFLKEDGVFVQVGASSMTTQAGRLTWPAFLGGGRRRYVVLMYKPVQRQLVQLGEWLQERVVKVQVDSLYEFEEVVKAFEKLRSGRARGKIVVHVGKDKGNNYEPFGIGM</sequence>
<dbReference type="Gene3D" id="3.40.50.720">
    <property type="entry name" value="NAD(P)-binding Rossmann-like Domain"/>
    <property type="match status" value="1"/>
</dbReference>
<gene>
    <name evidence="3" type="ORF">PENSUB_1233</name>
</gene>
<dbReference type="PANTHER" id="PTHR44013">
    <property type="entry name" value="ZINC-TYPE ALCOHOL DEHYDROGENASE-LIKE PROTEIN C16A3.02C"/>
    <property type="match status" value="1"/>
</dbReference>
<dbReference type="EMBL" id="MNBE01000157">
    <property type="protein sequence ID" value="OKP13133.1"/>
    <property type="molecule type" value="Genomic_DNA"/>
</dbReference>
<feature type="domain" description="Enoyl reductase (ER)" evidence="2">
    <location>
        <begin position="32"/>
        <end position="345"/>
    </location>
</feature>
<dbReference type="PANTHER" id="PTHR44013:SF1">
    <property type="entry name" value="ZINC-TYPE ALCOHOL DEHYDROGENASE-LIKE PROTEIN C16A3.02C"/>
    <property type="match status" value="1"/>
</dbReference>
<dbReference type="GO" id="GO:0016491">
    <property type="term" value="F:oxidoreductase activity"/>
    <property type="evidence" value="ECO:0007669"/>
    <property type="project" value="InterPro"/>
</dbReference>
<proteinExistence type="predicted"/>
<dbReference type="CDD" id="cd08267">
    <property type="entry name" value="MDR1"/>
    <property type="match status" value="1"/>
</dbReference>
<dbReference type="PROSITE" id="PS01162">
    <property type="entry name" value="QOR_ZETA_CRYSTAL"/>
    <property type="match status" value="1"/>
</dbReference>
<keyword evidence="4" id="KW-1185">Reference proteome</keyword>
<dbReference type="SUPFAM" id="SSF50129">
    <property type="entry name" value="GroES-like"/>
    <property type="match status" value="1"/>
</dbReference>
<reference evidence="3 4" key="1">
    <citation type="submission" date="2016-10" db="EMBL/GenBank/DDBJ databases">
        <title>Genome sequence of the ascomycete fungus Penicillium subrubescens.</title>
        <authorList>
            <person name="De Vries R.P."/>
            <person name="Peng M."/>
            <person name="Dilokpimol A."/>
            <person name="Hilden K."/>
            <person name="Makela M.R."/>
            <person name="Grigoriev I."/>
            <person name="Riley R."/>
            <person name="Granchi Z."/>
        </authorList>
    </citation>
    <scope>NUCLEOTIDE SEQUENCE [LARGE SCALE GENOMIC DNA]</scope>
    <source>
        <strain evidence="3 4">CBS 132785</strain>
    </source>
</reference>
<dbReference type="InterPro" id="IPR052733">
    <property type="entry name" value="Chloroplast_QOR"/>
</dbReference>
<dbReference type="Proteomes" id="UP000186955">
    <property type="component" value="Unassembled WGS sequence"/>
</dbReference>
<dbReference type="InterPro" id="IPR013154">
    <property type="entry name" value="ADH-like_N"/>
</dbReference>
<dbReference type="InterPro" id="IPR020843">
    <property type="entry name" value="ER"/>
</dbReference>
<name>A0A1Q5UL04_9EURO</name>
<accession>A0A1Q5UL04</accession>
<dbReference type="InterPro" id="IPR036291">
    <property type="entry name" value="NAD(P)-bd_dom_sf"/>
</dbReference>
<evidence type="ECO:0000313" key="3">
    <source>
        <dbReference type="EMBL" id="OKP13133.1"/>
    </source>
</evidence>
<dbReference type="SUPFAM" id="SSF51735">
    <property type="entry name" value="NAD(P)-binding Rossmann-fold domains"/>
    <property type="match status" value="1"/>
</dbReference>
<organism evidence="3 4">
    <name type="scientific">Penicillium subrubescens</name>
    <dbReference type="NCBI Taxonomy" id="1316194"/>
    <lineage>
        <taxon>Eukaryota</taxon>
        <taxon>Fungi</taxon>
        <taxon>Dikarya</taxon>
        <taxon>Ascomycota</taxon>
        <taxon>Pezizomycotina</taxon>
        <taxon>Eurotiomycetes</taxon>
        <taxon>Eurotiomycetidae</taxon>
        <taxon>Eurotiales</taxon>
        <taxon>Aspergillaceae</taxon>
        <taxon>Penicillium</taxon>
    </lineage>
</organism>
<evidence type="ECO:0000313" key="4">
    <source>
        <dbReference type="Proteomes" id="UP000186955"/>
    </source>
</evidence>
<dbReference type="SMART" id="SM00829">
    <property type="entry name" value="PKS_ER"/>
    <property type="match status" value="1"/>
</dbReference>